<feature type="domain" description="Putative zinc ribbon" evidence="1">
    <location>
        <begin position="13"/>
        <end position="92"/>
    </location>
</feature>
<dbReference type="InterPro" id="IPR025868">
    <property type="entry name" value="Zn_ribbon_dom_put"/>
</dbReference>
<reference evidence="2 3" key="1">
    <citation type="submission" date="2016-10" db="EMBL/GenBank/DDBJ databases">
        <authorList>
            <person name="de Groot N.N."/>
        </authorList>
    </citation>
    <scope>NUCLEOTIDE SEQUENCE [LARGE SCALE GENOMIC DNA]</scope>
    <source>
        <strain evidence="2 3">CGMCC 1.10238</strain>
    </source>
</reference>
<dbReference type="Pfam" id="PF12674">
    <property type="entry name" value="Zn_ribbon_2"/>
    <property type="match status" value="1"/>
</dbReference>
<name>A0A1H8S7F4_9BACL</name>
<gene>
    <name evidence="2" type="ORF">SAMN04487895_11121</name>
</gene>
<dbReference type="AlphaFoldDB" id="A0A1H8S7F4"/>
<evidence type="ECO:0000313" key="2">
    <source>
        <dbReference type="EMBL" id="SEO74466.1"/>
    </source>
</evidence>
<dbReference type="STRING" id="1333845.SAMN04487895_11121"/>
<organism evidence="2 3">
    <name type="scientific">Paenibacillus sophorae</name>
    <dbReference type="NCBI Taxonomy" id="1333845"/>
    <lineage>
        <taxon>Bacteria</taxon>
        <taxon>Bacillati</taxon>
        <taxon>Bacillota</taxon>
        <taxon>Bacilli</taxon>
        <taxon>Bacillales</taxon>
        <taxon>Paenibacillaceae</taxon>
        <taxon>Paenibacillus</taxon>
    </lineage>
</organism>
<proteinExistence type="predicted"/>
<sequence>MKMEHHMEHNGPFCQSCGMPVAEKDLLGTDREGIKTEEYCKYCYEDGEFKQPDITLQGMIDLCAGYLVQQGMDEAEAKGMLAQTLPLLKRWREESVS</sequence>
<dbReference type="Proteomes" id="UP000198809">
    <property type="component" value="Unassembled WGS sequence"/>
</dbReference>
<evidence type="ECO:0000259" key="1">
    <source>
        <dbReference type="Pfam" id="PF12674"/>
    </source>
</evidence>
<evidence type="ECO:0000313" key="3">
    <source>
        <dbReference type="Proteomes" id="UP000198809"/>
    </source>
</evidence>
<accession>A0A1H8S7F4</accession>
<dbReference type="EMBL" id="FODH01000011">
    <property type="protein sequence ID" value="SEO74466.1"/>
    <property type="molecule type" value="Genomic_DNA"/>
</dbReference>
<protein>
    <submittedName>
        <fullName evidence="2">Putative zinc ribbon domain-containing protein</fullName>
    </submittedName>
</protein>